<accession>T2MBI7</accession>
<feature type="non-terminal residue" evidence="6">
    <location>
        <position position="1"/>
    </location>
</feature>
<organism evidence="6">
    <name type="scientific">Hydra vulgaris</name>
    <name type="common">Hydra</name>
    <name type="synonym">Hydra attenuata</name>
    <dbReference type="NCBI Taxonomy" id="6087"/>
    <lineage>
        <taxon>Eukaryota</taxon>
        <taxon>Metazoa</taxon>
        <taxon>Cnidaria</taxon>
        <taxon>Hydrozoa</taxon>
        <taxon>Hydroidolina</taxon>
        <taxon>Anthoathecata</taxon>
        <taxon>Aplanulata</taxon>
        <taxon>Hydridae</taxon>
        <taxon>Hydra</taxon>
    </lineage>
</organism>
<feature type="coiled-coil region" evidence="5">
    <location>
        <begin position="73"/>
        <end position="146"/>
    </location>
</feature>
<dbReference type="EMBL" id="HAAD01003292">
    <property type="protein sequence ID" value="CDG69524.1"/>
    <property type="molecule type" value="mRNA"/>
</dbReference>
<dbReference type="OrthoDB" id="10254663at2759"/>
<dbReference type="InterPro" id="IPR051877">
    <property type="entry name" value="Centriole_BasalBody_StrucProt"/>
</dbReference>
<keyword evidence="2" id="KW-0963">Cytoplasm</keyword>
<evidence type="ECO:0000313" key="6">
    <source>
        <dbReference type="EMBL" id="CDG69524.1"/>
    </source>
</evidence>
<protein>
    <submittedName>
        <fullName evidence="6">Centrosomal protein of 135 kDa</fullName>
    </submittedName>
</protein>
<feature type="non-terminal residue" evidence="6">
    <location>
        <position position="326"/>
    </location>
</feature>
<feature type="coiled-coil region" evidence="5">
    <location>
        <begin position="198"/>
        <end position="288"/>
    </location>
</feature>
<dbReference type="GO" id="GO:0005814">
    <property type="term" value="C:centriole"/>
    <property type="evidence" value="ECO:0007669"/>
    <property type="project" value="UniProtKB-SubCell"/>
</dbReference>
<keyword evidence="5" id="KW-0175">Coiled coil</keyword>
<comment type="subcellular location">
    <subcellularLocation>
        <location evidence="1">Cytoplasm</location>
        <location evidence="1">Cytoskeleton</location>
        <location evidence="1">Microtubule organizing center</location>
        <location evidence="1">Centrosome</location>
        <location evidence="1">Centriole</location>
    </subcellularLocation>
</comment>
<evidence type="ECO:0000256" key="3">
    <source>
        <dbReference type="ARBA" id="ARBA00023212"/>
    </source>
</evidence>
<comment type="similarity">
    <text evidence="4">Belongs to the CEP135/TSGA10 family.</text>
</comment>
<dbReference type="PANTHER" id="PTHR20544:SF2">
    <property type="entry name" value="TESTIS SPECIFIC 10"/>
    <property type="match status" value="1"/>
</dbReference>
<reference evidence="6" key="1">
    <citation type="journal article" date="2013" name="Genome Biol. Evol.">
        <title>Punctuated emergences of genetic and phenotypic innovations in eumetazoan, bilaterian, euteleostome, and hominidae ancestors.</title>
        <authorList>
            <person name="Wenger Y."/>
            <person name="Galliot B."/>
        </authorList>
    </citation>
    <scope>NUCLEOTIDE SEQUENCE</scope>
    <source>
        <tissue evidence="6">Whole animals</tissue>
    </source>
</reference>
<evidence type="ECO:0000256" key="5">
    <source>
        <dbReference type="SAM" id="Coils"/>
    </source>
</evidence>
<dbReference type="CDD" id="cd22292">
    <property type="entry name" value="cc_Cep135_MBD"/>
    <property type="match status" value="1"/>
</dbReference>
<sequence>IIMAQQKFVNLRKRLDQFGYRQPLGIESVPLVEKLFSDLIHTTESFKNYKFKKHKQEKNIDSIDHSEPYRVDNAKLMQENNELHLKLLKANSEINNLTSEMKETLKRLENQNEDLMFLNSQYIQTIKNLEKESKHKSDHIEKLLQNSMNAVVETPGGKKNISFRRPRMDIDSTLSISNEINSKKNNEIPSDPYVADLLTMADSRNEELTQENAKIQKKNEDLEKRYSSLKNEVDYLQQANRDMEKKQQQAEQLYSDVLAENKALKERNEELCSELVVLNKVYKNIEKEKYKGDREVDGQINTLQNESNENLLKNADLNKKVYKLKK</sequence>
<evidence type="ECO:0000256" key="2">
    <source>
        <dbReference type="ARBA" id="ARBA00022490"/>
    </source>
</evidence>
<proteinExistence type="evidence at transcript level"/>
<name>T2MBI7_HYDVU</name>
<gene>
    <name evidence="6" type="primary">CEP135</name>
</gene>
<dbReference type="PANTHER" id="PTHR20544">
    <property type="entry name" value="CENTROSOMAL PROTEIN CEP135"/>
    <property type="match status" value="1"/>
</dbReference>
<keyword evidence="3" id="KW-0206">Cytoskeleton</keyword>
<evidence type="ECO:0000256" key="4">
    <source>
        <dbReference type="ARBA" id="ARBA00038123"/>
    </source>
</evidence>
<evidence type="ECO:0000256" key="1">
    <source>
        <dbReference type="ARBA" id="ARBA00004114"/>
    </source>
</evidence>
<dbReference type="AlphaFoldDB" id="T2MBI7"/>